<sequence length="153" mass="17419">MGQAPGAALDEGWSQTGEIPISFKLIVVEGLKKGQVISKTFTVPTITGKTLFQSMSYLEQGPEKFTFRTKRAPNIGHYIVEVRNMKNERHQFWETLLCSPSEGIMPIDLDYKVDSGDIVYLQFTPILHNWWGDPTECILFKLLCRPSFSFNTK</sequence>
<protein>
    <submittedName>
        <fullName evidence="1">Uncharacterized protein</fullName>
    </submittedName>
</protein>
<name>A0AAV1G0I1_XYRNO</name>
<evidence type="ECO:0000313" key="2">
    <source>
        <dbReference type="Proteomes" id="UP001178508"/>
    </source>
</evidence>
<keyword evidence="2" id="KW-1185">Reference proteome</keyword>
<proteinExistence type="predicted"/>
<dbReference type="EMBL" id="OY660873">
    <property type="protein sequence ID" value="CAJ1065987.1"/>
    <property type="molecule type" value="Genomic_DNA"/>
</dbReference>
<dbReference type="AlphaFoldDB" id="A0AAV1G0I1"/>
<reference evidence="1" key="1">
    <citation type="submission" date="2023-08" db="EMBL/GenBank/DDBJ databases">
        <authorList>
            <person name="Alioto T."/>
            <person name="Alioto T."/>
            <person name="Gomez Garrido J."/>
        </authorList>
    </citation>
    <scope>NUCLEOTIDE SEQUENCE</scope>
</reference>
<gene>
    <name evidence="1" type="ORF">XNOV1_A034440</name>
</gene>
<evidence type="ECO:0000313" key="1">
    <source>
        <dbReference type="EMBL" id="CAJ1065987.1"/>
    </source>
</evidence>
<dbReference type="Gene3D" id="2.170.130.30">
    <property type="match status" value="1"/>
</dbReference>
<organism evidence="1 2">
    <name type="scientific">Xyrichtys novacula</name>
    <name type="common">Pearly razorfish</name>
    <name type="synonym">Hemipteronotus novacula</name>
    <dbReference type="NCBI Taxonomy" id="13765"/>
    <lineage>
        <taxon>Eukaryota</taxon>
        <taxon>Metazoa</taxon>
        <taxon>Chordata</taxon>
        <taxon>Craniata</taxon>
        <taxon>Vertebrata</taxon>
        <taxon>Euteleostomi</taxon>
        <taxon>Actinopterygii</taxon>
        <taxon>Neopterygii</taxon>
        <taxon>Teleostei</taxon>
        <taxon>Neoteleostei</taxon>
        <taxon>Acanthomorphata</taxon>
        <taxon>Eupercaria</taxon>
        <taxon>Labriformes</taxon>
        <taxon>Labridae</taxon>
        <taxon>Xyrichtys</taxon>
    </lineage>
</organism>
<dbReference type="Proteomes" id="UP001178508">
    <property type="component" value="Chromosome 10"/>
</dbReference>
<accession>A0AAV1G0I1</accession>